<protein>
    <recommendedName>
        <fullName evidence="2">DUF8207 domain-containing protein</fullName>
    </recommendedName>
</protein>
<accession>A0A922MRV5</accession>
<evidence type="ECO:0000259" key="2">
    <source>
        <dbReference type="Pfam" id="PF26634"/>
    </source>
</evidence>
<reference evidence="3" key="1">
    <citation type="journal article" date="2021" name="G3 (Bethesda)">
        <title>Genome and transcriptome analysis of the beet armyworm Spodoptera exigua reveals targets for pest control. .</title>
        <authorList>
            <person name="Simon S."/>
            <person name="Breeschoten T."/>
            <person name="Jansen H.J."/>
            <person name="Dirks R.P."/>
            <person name="Schranz M.E."/>
            <person name="Ros V.I.D."/>
        </authorList>
    </citation>
    <scope>NUCLEOTIDE SEQUENCE</scope>
    <source>
        <strain evidence="3">TB_SE_WUR_2020</strain>
    </source>
</reference>
<dbReference type="Pfam" id="PF26634">
    <property type="entry name" value="DUF8207"/>
    <property type="match status" value="1"/>
</dbReference>
<feature type="compositionally biased region" description="Acidic residues" evidence="1">
    <location>
        <begin position="64"/>
        <end position="77"/>
    </location>
</feature>
<dbReference type="InterPro" id="IPR058520">
    <property type="entry name" value="DUF8207"/>
</dbReference>
<comment type="caution">
    <text evidence="3">The sequence shown here is derived from an EMBL/GenBank/DDBJ whole genome shotgun (WGS) entry which is preliminary data.</text>
</comment>
<name>A0A922MRV5_SPOEX</name>
<dbReference type="AlphaFoldDB" id="A0A922MRV5"/>
<feature type="region of interest" description="Disordered" evidence="1">
    <location>
        <begin position="54"/>
        <end position="93"/>
    </location>
</feature>
<gene>
    <name evidence="3" type="ORF">HF086_004917</name>
</gene>
<dbReference type="PANTHER" id="PTHR35374:SF1">
    <property type="entry name" value="PROTEIN KINASE DOMAIN-CONTAINING PROTEIN"/>
    <property type="match status" value="1"/>
</dbReference>
<dbReference type="PANTHER" id="PTHR35374">
    <property type="entry name" value="CYCLIN-DEPENDENT KINASE 11A-LIKE"/>
    <property type="match status" value="1"/>
</dbReference>
<feature type="domain" description="DUF8207" evidence="2">
    <location>
        <begin position="103"/>
        <end position="187"/>
    </location>
</feature>
<proteinExistence type="predicted"/>
<evidence type="ECO:0000313" key="4">
    <source>
        <dbReference type="Proteomes" id="UP000814243"/>
    </source>
</evidence>
<organism evidence="3 4">
    <name type="scientific">Spodoptera exigua</name>
    <name type="common">Beet armyworm</name>
    <name type="synonym">Noctua fulgens</name>
    <dbReference type="NCBI Taxonomy" id="7107"/>
    <lineage>
        <taxon>Eukaryota</taxon>
        <taxon>Metazoa</taxon>
        <taxon>Ecdysozoa</taxon>
        <taxon>Arthropoda</taxon>
        <taxon>Hexapoda</taxon>
        <taxon>Insecta</taxon>
        <taxon>Pterygota</taxon>
        <taxon>Neoptera</taxon>
        <taxon>Endopterygota</taxon>
        <taxon>Lepidoptera</taxon>
        <taxon>Glossata</taxon>
        <taxon>Ditrysia</taxon>
        <taxon>Noctuoidea</taxon>
        <taxon>Noctuidae</taxon>
        <taxon>Amphipyrinae</taxon>
        <taxon>Spodoptera</taxon>
    </lineage>
</organism>
<sequence length="305" mass="34600">MRDFDTENKQALESVFKPVTESLNLIANSNKQTDPLRSKEVEETKIPCKNDTLQQDYTINGGESDVEENECYTDSDESYQSLGDNNPETNTSSWSISSEALSDIPFGVRTAQGQLMLGSAVITISDNYITVAGRKYPSTPGLRQLLLKKDVDLSMIKESDLQNYKMMLITTNAHRRDFDSNKPIKNKFGHHIHKRMRFSELLEFNGNALLKSESGDFDLKKCRLRGIRSPVDPDDAVNKDYVDRLCDQTIKEQNRMIGLLRAQIIKEAQITVQATLKAKIPDILIQLEDKFYNKAEVQKLSKNSP</sequence>
<dbReference type="EMBL" id="JACEFF010000190">
    <property type="protein sequence ID" value="KAH9642385.1"/>
    <property type="molecule type" value="Genomic_DNA"/>
</dbReference>
<evidence type="ECO:0000313" key="3">
    <source>
        <dbReference type="EMBL" id="KAH9642385.1"/>
    </source>
</evidence>
<evidence type="ECO:0000256" key="1">
    <source>
        <dbReference type="SAM" id="MobiDB-lite"/>
    </source>
</evidence>
<feature type="compositionally biased region" description="Polar residues" evidence="1">
    <location>
        <begin position="78"/>
        <end position="93"/>
    </location>
</feature>
<dbReference type="Proteomes" id="UP000814243">
    <property type="component" value="Unassembled WGS sequence"/>
</dbReference>